<name>A0ACC3DY71_9PEZI</name>
<dbReference type="Proteomes" id="UP001186974">
    <property type="component" value="Unassembled WGS sequence"/>
</dbReference>
<protein>
    <submittedName>
        <fullName evidence="1">Uncharacterized protein</fullName>
    </submittedName>
</protein>
<keyword evidence="2" id="KW-1185">Reference proteome</keyword>
<proteinExistence type="predicted"/>
<organism evidence="1 2">
    <name type="scientific">Coniosporium uncinatum</name>
    <dbReference type="NCBI Taxonomy" id="93489"/>
    <lineage>
        <taxon>Eukaryota</taxon>
        <taxon>Fungi</taxon>
        <taxon>Dikarya</taxon>
        <taxon>Ascomycota</taxon>
        <taxon>Pezizomycotina</taxon>
        <taxon>Dothideomycetes</taxon>
        <taxon>Dothideomycetes incertae sedis</taxon>
        <taxon>Coniosporium</taxon>
    </lineage>
</organism>
<evidence type="ECO:0000313" key="2">
    <source>
        <dbReference type="Proteomes" id="UP001186974"/>
    </source>
</evidence>
<evidence type="ECO:0000313" key="1">
    <source>
        <dbReference type="EMBL" id="KAK3081634.1"/>
    </source>
</evidence>
<comment type="caution">
    <text evidence="1">The sequence shown here is derived from an EMBL/GenBank/DDBJ whole genome shotgun (WGS) entry which is preliminary data.</text>
</comment>
<accession>A0ACC3DY71</accession>
<sequence>MNQIEATRNGDRPHPVDTTGICLLSLDGGGVRGLSSLYILEGVMKRLNHERKNDGLHPVKPCEVFDLIGGTNTGGLIAIMLGRLEMTVEACIAAYLELMKTVLEKKSRRLPLNISGNIKAQFDSAKLRKAVEKVIVDSGASTADLLNDGRERGCKVFVCATAYETRGITRLRSYDLPTRTTNIPATICEAALATAAATSFFDPVNIGSRKFVDGALGANNPAEEVEEEAANIWCPDSRELIPLVKCFISVGTGRPGTKAIEDNALKFLSETLTEMVTDTARIEQRILARWAPLDGKRYFRFNVEQGLQDVVLSEYKEQGKIQAVTDDYLHHMRQITLVRDCTTNLKSKQKWTNTAFEALASEFKILTVQPKKDPGEPFCNIPFPRNSRFVGREEQLDQLQHEILARRKAAKVAITGLGGAGKTQVALELAYRIREATPDCLVIWIPAISMEGLEQAYTNVVRKLQIPGSNNAQADSKVLLQQYLGQRSTGRWLLIFDNADDASMWASENSGQRRLIDYLPRSDHGQIVFTTRDRKAAVKLAHQNVVRIAEADEGLAMQLLRSYLIQEELVDDYSCAMDMLTELAFLPLAVVQAAAYINENGIGLTDYLNLLKEQEQDVVELLSEDFEDEGRYEETQNPVATTWHISFERIQTRDSLAAEYLSFMACMEPTNVPQSLLPPGPSKKRETDAIGLLTAYSFVSWNSTTSMMNTHRLVHLAMRSWLRIGDNNLTKWNARAVQRLAEVLPFGDHETRSSWRLYLAHTRRVLEDKLDGESLETRAELLYKFAMCLDADGRYKEAEQSYSQAIEIMKEALGAEHPNTLRTLHNLASTFWNQGRWTEAEELQIRVLETMKEVLGEEHPVTLSSLHNLAVMFSAQRRWTEAEELQIRVLEICLRVLGEEHPATLTSKANLANTYWFQERFTEAEELQVNQLETCSRVLGEEHPVTLSSLHNLAVTFSAQRRWTEAEELQIRVLGIRSRVLEEEHPDTLTSMETLSNTYRSQERFTEAEELGTKVLEIRSSLLGEEHPATLTSKANLANTYYSQERFTEAEELEVKVLGICSRVLGEEHPDTLTSMNNLAFDWKSLGREEQAISLLEKCARLRRSVLGPEHSRTRASSDVLSDWQAEGLNA</sequence>
<dbReference type="EMBL" id="JAWDJW010000107">
    <property type="protein sequence ID" value="KAK3081634.1"/>
    <property type="molecule type" value="Genomic_DNA"/>
</dbReference>
<reference evidence="1" key="1">
    <citation type="submission" date="2024-09" db="EMBL/GenBank/DDBJ databases">
        <title>Black Yeasts Isolated from many extreme environments.</title>
        <authorList>
            <person name="Coleine C."/>
            <person name="Stajich J.E."/>
            <person name="Selbmann L."/>
        </authorList>
    </citation>
    <scope>NUCLEOTIDE SEQUENCE</scope>
    <source>
        <strain evidence="1">CCFEE 5737</strain>
    </source>
</reference>
<gene>
    <name evidence="1" type="ORF">LTS18_004563</name>
</gene>